<evidence type="ECO:0000256" key="1">
    <source>
        <dbReference type="ARBA" id="ARBA00001946"/>
    </source>
</evidence>
<comment type="similarity">
    <text evidence="7">Belongs to the PINc/VapC protein family.</text>
</comment>
<dbReference type="InterPro" id="IPR029060">
    <property type="entry name" value="PIN-like_dom_sf"/>
</dbReference>
<dbReference type="GO" id="GO:0090729">
    <property type="term" value="F:toxin activity"/>
    <property type="evidence" value="ECO:0007669"/>
    <property type="project" value="UniProtKB-KW"/>
</dbReference>
<keyword evidence="2 7" id="KW-1277">Toxin-antitoxin system</keyword>
<keyword evidence="3 7" id="KW-0540">Nuclease</keyword>
<proteinExistence type="inferred from homology"/>
<keyword evidence="7" id="KW-0800">Toxin</keyword>
<keyword evidence="4 7" id="KW-0479">Metal-binding</keyword>
<protein>
    <recommendedName>
        <fullName evidence="7">Ribonuclease VapC</fullName>
        <shortName evidence="7">RNase VapC</shortName>
        <ecNumber evidence="7">3.1.-.-</ecNumber>
    </recommendedName>
    <alternativeName>
        <fullName evidence="7">Toxin VapC</fullName>
    </alternativeName>
</protein>
<dbReference type="STRING" id="1260918.AWC06_05930"/>
<reference evidence="9 10" key="1">
    <citation type="submission" date="2016-01" db="EMBL/GenBank/DDBJ databases">
        <title>The new phylogeny of the genus Mycobacterium.</title>
        <authorList>
            <person name="Tarcisio F."/>
            <person name="Conor M."/>
            <person name="Antonella G."/>
            <person name="Elisabetta G."/>
            <person name="Giulia F.S."/>
            <person name="Sara T."/>
            <person name="Anna F."/>
            <person name="Clotilde B."/>
            <person name="Roberto B."/>
            <person name="Veronica D.S."/>
            <person name="Fabio R."/>
            <person name="Monica P."/>
            <person name="Olivier J."/>
            <person name="Enrico T."/>
            <person name="Nicola S."/>
        </authorList>
    </citation>
    <scope>NUCLEOTIDE SEQUENCE [LARGE SCALE GENOMIC DNA]</scope>
    <source>
        <strain evidence="9 10">DSM 45731</strain>
    </source>
</reference>
<dbReference type="EMBL" id="LQOW01000003">
    <property type="protein sequence ID" value="ORV64605.1"/>
    <property type="molecule type" value="Genomic_DNA"/>
</dbReference>
<dbReference type="RefSeq" id="WP_085193704.1">
    <property type="nucleotide sequence ID" value="NZ_JACKVI010000009.1"/>
</dbReference>
<dbReference type="GO" id="GO:0000287">
    <property type="term" value="F:magnesium ion binding"/>
    <property type="evidence" value="ECO:0007669"/>
    <property type="project" value="UniProtKB-UniRule"/>
</dbReference>
<keyword evidence="5 7" id="KW-0378">Hydrolase</keyword>
<dbReference type="OrthoDB" id="329172at2"/>
<dbReference type="InterPro" id="IPR002716">
    <property type="entry name" value="PIN_dom"/>
</dbReference>
<comment type="function">
    <text evidence="7">Toxic component of a toxin-antitoxin (TA) system. An RNase.</text>
</comment>
<accession>A0A1X1V6B1</accession>
<gene>
    <name evidence="7" type="primary">vapC</name>
    <name evidence="9" type="ORF">AWC06_05930</name>
</gene>
<evidence type="ECO:0000256" key="5">
    <source>
        <dbReference type="ARBA" id="ARBA00022801"/>
    </source>
</evidence>
<feature type="domain" description="PIN" evidence="8">
    <location>
        <begin position="2"/>
        <end position="111"/>
    </location>
</feature>
<evidence type="ECO:0000259" key="8">
    <source>
        <dbReference type="Pfam" id="PF01850"/>
    </source>
</evidence>
<evidence type="ECO:0000256" key="3">
    <source>
        <dbReference type="ARBA" id="ARBA00022722"/>
    </source>
</evidence>
<dbReference type="GO" id="GO:0004540">
    <property type="term" value="F:RNA nuclease activity"/>
    <property type="evidence" value="ECO:0007669"/>
    <property type="project" value="InterPro"/>
</dbReference>
<dbReference type="GO" id="GO:0016787">
    <property type="term" value="F:hydrolase activity"/>
    <property type="evidence" value="ECO:0007669"/>
    <property type="project" value="UniProtKB-KW"/>
</dbReference>
<keyword evidence="10" id="KW-1185">Reference proteome</keyword>
<evidence type="ECO:0000313" key="9">
    <source>
        <dbReference type="EMBL" id="ORV64605.1"/>
    </source>
</evidence>
<dbReference type="Pfam" id="PF01850">
    <property type="entry name" value="PIN"/>
    <property type="match status" value="1"/>
</dbReference>
<evidence type="ECO:0000256" key="2">
    <source>
        <dbReference type="ARBA" id="ARBA00022649"/>
    </source>
</evidence>
<dbReference type="HAMAP" id="MF_00265">
    <property type="entry name" value="VapC_Nob1"/>
    <property type="match status" value="1"/>
</dbReference>
<feature type="binding site" evidence="7">
    <location>
        <position position="86"/>
    </location>
    <ligand>
        <name>Mg(2+)</name>
        <dbReference type="ChEBI" id="CHEBI:18420"/>
    </ligand>
</feature>
<dbReference type="Proteomes" id="UP000194000">
    <property type="component" value="Unassembled WGS sequence"/>
</dbReference>
<evidence type="ECO:0000256" key="4">
    <source>
        <dbReference type="ARBA" id="ARBA00022723"/>
    </source>
</evidence>
<evidence type="ECO:0000256" key="7">
    <source>
        <dbReference type="HAMAP-Rule" id="MF_00265"/>
    </source>
</evidence>
<organism evidence="9 10">
    <name type="scientific">Mycobacterium fragae</name>
    <dbReference type="NCBI Taxonomy" id="1260918"/>
    <lineage>
        <taxon>Bacteria</taxon>
        <taxon>Bacillati</taxon>
        <taxon>Actinomycetota</taxon>
        <taxon>Actinomycetes</taxon>
        <taxon>Mycobacteriales</taxon>
        <taxon>Mycobacteriaceae</taxon>
        <taxon>Mycobacterium</taxon>
    </lineage>
</organism>
<comment type="cofactor">
    <cofactor evidence="1 7">
        <name>Mg(2+)</name>
        <dbReference type="ChEBI" id="CHEBI:18420"/>
    </cofactor>
</comment>
<sequence length="127" mass="14060">MILVDTSVWIDHLHNTDRRLVALLEADEVGSHPSVIEELALGSIRQRTVILELLGSLHQFPLLRHTEVMAFVDHRHLFGRGLSAVDAHLMGSVALIDGAQLWTRDKRLVAACRDVGISYLDESSTSG</sequence>
<evidence type="ECO:0000313" key="10">
    <source>
        <dbReference type="Proteomes" id="UP000194000"/>
    </source>
</evidence>
<keyword evidence="6 7" id="KW-0460">Magnesium</keyword>
<dbReference type="EC" id="3.1.-.-" evidence="7"/>
<dbReference type="AlphaFoldDB" id="A0A1X1V6B1"/>
<name>A0A1X1V6B1_9MYCO</name>
<dbReference type="InterPro" id="IPR022907">
    <property type="entry name" value="VapC_family"/>
</dbReference>
<dbReference type="Gene3D" id="3.40.50.1010">
    <property type="entry name" value="5'-nuclease"/>
    <property type="match status" value="1"/>
</dbReference>
<feature type="binding site" evidence="7">
    <location>
        <position position="5"/>
    </location>
    <ligand>
        <name>Mg(2+)</name>
        <dbReference type="ChEBI" id="CHEBI:18420"/>
    </ligand>
</feature>
<comment type="caution">
    <text evidence="9">The sequence shown here is derived from an EMBL/GenBank/DDBJ whole genome shotgun (WGS) entry which is preliminary data.</text>
</comment>
<dbReference type="SUPFAM" id="SSF88723">
    <property type="entry name" value="PIN domain-like"/>
    <property type="match status" value="1"/>
</dbReference>
<evidence type="ECO:0000256" key="6">
    <source>
        <dbReference type="ARBA" id="ARBA00022842"/>
    </source>
</evidence>